<dbReference type="GO" id="GO:0003677">
    <property type="term" value="F:DNA binding"/>
    <property type="evidence" value="ECO:0007669"/>
    <property type="project" value="UniProtKB-KW"/>
</dbReference>
<evidence type="ECO:0000256" key="5">
    <source>
        <dbReference type="ARBA" id="ARBA00023163"/>
    </source>
</evidence>
<accession>A0A0P0D2V2</accession>
<feature type="domain" description="HTH gntR-type" evidence="6">
    <location>
        <begin position="21"/>
        <end position="89"/>
    </location>
</feature>
<dbReference type="PANTHER" id="PTHR46577">
    <property type="entry name" value="HTH-TYPE TRANSCRIPTIONAL REGULATORY PROTEIN GABR"/>
    <property type="match status" value="1"/>
</dbReference>
<dbReference type="InterPro" id="IPR036390">
    <property type="entry name" value="WH_DNA-bd_sf"/>
</dbReference>
<evidence type="ECO:0000313" key="7">
    <source>
        <dbReference type="EMBL" id="ALJ05244.1"/>
    </source>
</evidence>
<dbReference type="KEGG" id="ahz:APS56_08950"/>
<protein>
    <recommendedName>
        <fullName evidence="6">HTH gntR-type domain-containing protein</fullName>
    </recommendedName>
</protein>
<dbReference type="SMART" id="SM00345">
    <property type="entry name" value="HTH_GNTR"/>
    <property type="match status" value="1"/>
</dbReference>
<dbReference type="InterPro" id="IPR015421">
    <property type="entry name" value="PyrdxlP-dep_Trfase_major"/>
</dbReference>
<evidence type="ECO:0000256" key="1">
    <source>
        <dbReference type="ARBA" id="ARBA00005384"/>
    </source>
</evidence>
<sequence>MKYNIKNILLIHGFGDKENYQNIYINLYKALKLAIVKNALKSHAQLPPTRVLAKDIGVSRSTVIKAYDLLVLEKYVNTKVGSGYYVNSSKSKKLQTPIGAKFELGDYPKISKRGLAFKSNIQIINNYKSNTGIAFRPGLPPLDIFPVSQWKNLVNNYWKTVKASELSYSHTTGINSLKKNISNYLKIYRNIDCDPNQVVITTGSLHSLSLIGDALIDKNDEVVIENPTYPYAYNLFNSLKSKICPAPIDKEGMELKNLKVFNPKIIYTTPSNQYPTGVKMSLERRLELVKWASSKNAIIVEDDYDHEFSNWENPISSIYSLDKQERVVYLGTFNKLLHPSLRLGYMIVPHYLLDTVTALYQQSSRFVNPASQKILSAFIEKDYLNKHIRHVLEVSLERKSVFLDSFSNHLEEYIDINNKNSGLHIIGHLDKNINDQKLSDFLKTKGITTHPYSLYFIEGKKRNGLIMGYSSVNNKTIKETIFKMKNEVDNFKN</sequence>
<dbReference type="CDD" id="cd07377">
    <property type="entry name" value="WHTH_GntR"/>
    <property type="match status" value="1"/>
</dbReference>
<dbReference type="SUPFAM" id="SSF53383">
    <property type="entry name" value="PLP-dependent transferases"/>
    <property type="match status" value="1"/>
</dbReference>
<dbReference type="PANTHER" id="PTHR46577:SF1">
    <property type="entry name" value="HTH-TYPE TRANSCRIPTIONAL REGULATORY PROTEIN GABR"/>
    <property type="match status" value="1"/>
</dbReference>
<dbReference type="CDD" id="cd00609">
    <property type="entry name" value="AAT_like"/>
    <property type="match status" value="1"/>
</dbReference>
<dbReference type="Gene3D" id="3.40.640.10">
    <property type="entry name" value="Type I PLP-dependent aspartate aminotransferase-like (Major domain)"/>
    <property type="match status" value="1"/>
</dbReference>
<dbReference type="AlphaFoldDB" id="A0A0P0D2V2"/>
<dbReference type="InterPro" id="IPR051446">
    <property type="entry name" value="HTH_trans_reg/aminotransferase"/>
</dbReference>
<dbReference type="Pfam" id="PF00155">
    <property type="entry name" value="Aminotran_1_2"/>
    <property type="match status" value="1"/>
</dbReference>
<dbReference type="InterPro" id="IPR015424">
    <property type="entry name" value="PyrdxlP-dep_Trfase"/>
</dbReference>
<dbReference type="PATRIC" id="fig|1736674.3.peg.1828"/>
<gene>
    <name evidence="7" type="ORF">APS56_08950</name>
</gene>
<dbReference type="GO" id="GO:0030170">
    <property type="term" value="F:pyridoxal phosphate binding"/>
    <property type="evidence" value="ECO:0007669"/>
    <property type="project" value="InterPro"/>
</dbReference>
<dbReference type="SUPFAM" id="SSF46785">
    <property type="entry name" value="Winged helix' DNA-binding domain"/>
    <property type="match status" value="1"/>
</dbReference>
<dbReference type="EMBL" id="CP012898">
    <property type="protein sequence ID" value="ALJ05244.1"/>
    <property type="molecule type" value="Genomic_DNA"/>
</dbReference>
<reference evidence="7 8" key="1">
    <citation type="submission" date="2015-10" db="EMBL/GenBank/DDBJ databases">
        <authorList>
            <person name="Gilbert D.G."/>
        </authorList>
    </citation>
    <scope>NUCLEOTIDE SEQUENCE [LARGE SCALE GENOMIC DNA]</scope>
    <source>
        <strain evidence="8">HZ-22</strain>
    </source>
</reference>
<dbReference type="PROSITE" id="PS50949">
    <property type="entry name" value="HTH_GNTR"/>
    <property type="match status" value="1"/>
</dbReference>
<dbReference type="InterPro" id="IPR000524">
    <property type="entry name" value="Tscrpt_reg_HTH_GntR"/>
</dbReference>
<keyword evidence="8" id="KW-1185">Reference proteome</keyword>
<organism evidence="7 8">
    <name type="scientific">Pseudalgibacter alginicilyticus</name>
    <dbReference type="NCBI Taxonomy" id="1736674"/>
    <lineage>
        <taxon>Bacteria</taxon>
        <taxon>Pseudomonadati</taxon>
        <taxon>Bacteroidota</taxon>
        <taxon>Flavobacteriia</taxon>
        <taxon>Flavobacteriales</taxon>
        <taxon>Flavobacteriaceae</taxon>
        <taxon>Pseudalgibacter</taxon>
    </lineage>
</organism>
<dbReference type="Pfam" id="PF00392">
    <property type="entry name" value="GntR"/>
    <property type="match status" value="1"/>
</dbReference>
<comment type="similarity">
    <text evidence="1">In the C-terminal section; belongs to the class-I pyridoxal-phosphate-dependent aminotransferase family.</text>
</comment>
<proteinExistence type="inferred from homology"/>
<dbReference type="InterPro" id="IPR036388">
    <property type="entry name" value="WH-like_DNA-bd_sf"/>
</dbReference>
<evidence type="ECO:0000313" key="8">
    <source>
        <dbReference type="Proteomes" id="UP000057981"/>
    </source>
</evidence>
<name>A0A0P0D2V2_9FLAO</name>
<evidence type="ECO:0000259" key="6">
    <source>
        <dbReference type="PROSITE" id="PS50949"/>
    </source>
</evidence>
<keyword evidence="5" id="KW-0804">Transcription</keyword>
<dbReference type="OrthoDB" id="594134at2"/>
<keyword evidence="4" id="KW-0238">DNA-binding</keyword>
<dbReference type="InterPro" id="IPR004839">
    <property type="entry name" value="Aminotransferase_I/II_large"/>
</dbReference>
<dbReference type="Proteomes" id="UP000057981">
    <property type="component" value="Chromosome"/>
</dbReference>
<evidence type="ECO:0000256" key="2">
    <source>
        <dbReference type="ARBA" id="ARBA00022898"/>
    </source>
</evidence>
<dbReference type="STRING" id="1736674.APS56_08950"/>
<keyword evidence="2" id="KW-0663">Pyridoxal phosphate</keyword>
<keyword evidence="3" id="KW-0805">Transcription regulation</keyword>
<dbReference type="Gene3D" id="1.10.10.10">
    <property type="entry name" value="Winged helix-like DNA-binding domain superfamily/Winged helix DNA-binding domain"/>
    <property type="match status" value="1"/>
</dbReference>
<evidence type="ECO:0000256" key="3">
    <source>
        <dbReference type="ARBA" id="ARBA00023015"/>
    </source>
</evidence>
<dbReference type="RefSeq" id="WP_054727332.1">
    <property type="nucleotide sequence ID" value="NZ_CP012898.1"/>
</dbReference>
<evidence type="ECO:0000256" key="4">
    <source>
        <dbReference type="ARBA" id="ARBA00023125"/>
    </source>
</evidence>
<dbReference type="GO" id="GO:0003700">
    <property type="term" value="F:DNA-binding transcription factor activity"/>
    <property type="evidence" value="ECO:0007669"/>
    <property type="project" value="InterPro"/>
</dbReference>